<feature type="region of interest" description="Disordered" evidence="1">
    <location>
        <begin position="1"/>
        <end position="34"/>
    </location>
</feature>
<reference evidence="3" key="5">
    <citation type="journal article" date="2021" name="G3 (Bethesda)">
        <title>Aegilops tauschii genome assembly Aet v5.0 features greater sequence contiguity and improved annotation.</title>
        <authorList>
            <person name="Wang L."/>
            <person name="Zhu T."/>
            <person name="Rodriguez J.C."/>
            <person name="Deal K.R."/>
            <person name="Dubcovsky J."/>
            <person name="McGuire P.E."/>
            <person name="Lux T."/>
            <person name="Spannagl M."/>
            <person name="Mayer K.F.X."/>
            <person name="Baldrich P."/>
            <person name="Meyers B.C."/>
            <person name="Huo N."/>
            <person name="Gu Y.Q."/>
            <person name="Zhou H."/>
            <person name="Devos K.M."/>
            <person name="Bennetzen J.L."/>
            <person name="Unver T."/>
            <person name="Budak H."/>
            <person name="Gulick P.J."/>
            <person name="Galiba G."/>
            <person name="Kalapos B."/>
            <person name="Nelson D.R."/>
            <person name="Li P."/>
            <person name="You F.M."/>
            <person name="Luo M.C."/>
            <person name="Dvorak J."/>
        </authorList>
    </citation>
    <scope>NUCLEOTIDE SEQUENCE [LARGE SCALE GENOMIC DNA]</scope>
    <source>
        <strain evidence="3">cv. AL8/78</strain>
    </source>
</reference>
<keyword evidence="2" id="KW-0812">Transmembrane</keyword>
<evidence type="ECO:0000256" key="2">
    <source>
        <dbReference type="SAM" id="Phobius"/>
    </source>
</evidence>
<dbReference type="PANTHER" id="PTHR33115">
    <property type="entry name" value="ARM REPEAT SUPERFAMILY PROTEIN"/>
    <property type="match status" value="1"/>
</dbReference>
<keyword evidence="2" id="KW-0472">Membrane</keyword>
<feature type="transmembrane region" description="Helical" evidence="2">
    <location>
        <begin position="104"/>
        <end position="126"/>
    </location>
</feature>
<dbReference type="Gramene" id="AET2Gv21216600.16">
    <property type="protein sequence ID" value="AET2Gv21216600.16"/>
    <property type="gene ID" value="AET2Gv21216600"/>
</dbReference>
<evidence type="ECO:0000256" key="1">
    <source>
        <dbReference type="SAM" id="MobiDB-lite"/>
    </source>
</evidence>
<reference evidence="4" key="2">
    <citation type="journal article" date="2017" name="Nat. Plants">
        <title>The Aegilops tauschii genome reveals multiple impacts of transposons.</title>
        <authorList>
            <person name="Zhao G."/>
            <person name="Zou C."/>
            <person name="Li K."/>
            <person name="Wang K."/>
            <person name="Li T."/>
            <person name="Gao L."/>
            <person name="Zhang X."/>
            <person name="Wang H."/>
            <person name="Yang Z."/>
            <person name="Liu X."/>
            <person name="Jiang W."/>
            <person name="Mao L."/>
            <person name="Kong X."/>
            <person name="Jiao Y."/>
            <person name="Jia J."/>
        </authorList>
    </citation>
    <scope>NUCLEOTIDE SEQUENCE [LARGE SCALE GENOMIC DNA]</scope>
    <source>
        <strain evidence="4">cv. AL8/78</strain>
    </source>
</reference>
<protein>
    <submittedName>
        <fullName evidence="3">Uncharacterized protein</fullName>
    </submittedName>
</protein>
<keyword evidence="4" id="KW-1185">Reference proteome</keyword>
<organism evidence="3 4">
    <name type="scientific">Aegilops tauschii subsp. strangulata</name>
    <name type="common">Goatgrass</name>
    <dbReference type="NCBI Taxonomy" id="200361"/>
    <lineage>
        <taxon>Eukaryota</taxon>
        <taxon>Viridiplantae</taxon>
        <taxon>Streptophyta</taxon>
        <taxon>Embryophyta</taxon>
        <taxon>Tracheophyta</taxon>
        <taxon>Spermatophyta</taxon>
        <taxon>Magnoliopsida</taxon>
        <taxon>Liliopsida</taxon>
        <taxon>Poales</taxon>
        <taxon>Poaceae</taxon>
        <taxon>BOP clade</taxon>
        <taxon>Pooideae</taxon>
        <taxon>Triticodae</taxon>
        <taxon>Triticeae</taxon>
        <taxon>Triticinae</taxon>
        <taxon>Aegilops</taxon>
    </lineage>
</organism>
<proteinExistence type="predicted"/>
<accession>A0A453DF68</accession>
<dbReference type="AlphaFoldDB" id="A0A453DF68"/>
<evidence type="ECO:0000313" key="4">
    <source>
        <dbReference type="Proteomes" id="UP000015105"/>
    </source>
</evidence>
<dbReference type="PANTHER" id="PTHR33115:SF69">
    <property type="entry name" value="GENOME ASSEMBLY, CHROMOSOME: II"/>
    <property type="match status" value="1"/>
</dbReference>
<feature type="transmembrane region" description="Helical" evidence="2">
    <location>
        <begin position="65"/>
        <end position="92"/>
    </location>
</feature>
<reference evidence="3" key="4">
    <citation type="submission" date="2019-03" db="UniProtKB">
        <authorList>
            <consortium name="EnsemblPlants"/>
        </authorList>
    </citation>
    <scope>IDENTIFICATION</scope>
</reference>
<dbReference type="EnsemblPlants" id="AET2Gv21216600.16">
    <property type="protein sequence ID" value="AET2Gv21216600.16"/>
    <property type="gene ID" value="AET2Gv21216600"/>
</dbReference>
<keyword evidence="2" id="KW-1133">Transmembrane helix</keyword>
<reference evidence="3" key="3">
    <citation type="journal article" date="2017" name="Nature">
        <title>Genome sequence of the progenitor of the wheat D genome Aegilops tauschii.</title>
        <authorList>
            <person name="Luo M.C."/>
            <person name="Gu Y.Q."/>
            <person name="Puiu D."/>
            <person name="Wang H."/>
            <person name="Twardziok S.O."/>
            <person name="Deal K.R."/>
            <person name="Huo N."/>
            <person name="Zhu T."/>
            <person name="Wang L."/>
            <person name="Wang Y."/>
            <person name="McGuire P.E."/>
            <person name="Liu S."/>
            <person name="Long H."/>
            <person name="Ramasamy R.K."/>
            <person name="Rodriguez J.C."/>
            <person name="Van S.L."/>
            <person name="Yuan L."/>
            <person name="Wang Z."/>
            <person name="Xia Z."/>
            <person name="Xiao L."/>
            <person name="Anderson O.D."/>
            <person name="Ouyang S."/>
            <person name="Liang Y."/>
            <person name="Zimin A.V."/>
            <person name="Pertea G."/>
            <person name="Qi P."/>
            <person name="Bennetzen J.L."/>
            <person name="Dai X."/>
            <person name="Dawson M.W."/>
            <person name="Muller H.G."/>
            <person name="Kugler K."/>
            <person name="Rivarola-Duarte L."/>
            <person name="Spannagl M."/>
            <person name="Mayer K.F.X."/>
            <person name="Lu F.H."/>
            <person name="Bevan M.W."/>
            <person name="Leroy P."/>
            <person name="Li P."/>
            <person name="You F.M."/>
            <person name="Sun Q."/>
            <person name="Liu Z."/>
            <person name="Lyons E."/>
            <person name="Wicker T."/>
            <person name="Salzberg S.L."/>
            <person name="Devos K.M."/>
            <person name="Dvorak J."/>
        </authorList>
    </citation>
    <scope>NUCLEOTIDE SEQUENCE [LARGE SCALE GENOMIC DNA]</scope>
    <source>
        <strain evidence="3">cv. AL8/78</strain>
    </source>
</reference>
<name>A0A453DF68_AEGTS</name>
<dbReference type="Proteomes" id="UP000015105">
    <property type="component" value="Chromosome 2D"/>
</dbReference>
<reference evidence="4" key="1">
    <citation type="journal article" date="2014" name="Science">
        <title>Ancient hybridizations among the ancestral genomes of bread wheat.</title>
        <authorList>
            <consortium name="International Wheat Genome Sequencing Consortium,"/>
            <person name="Marcussen T."/>
            <person name="Sandve S.R."/>
            <person name="Heier L."/>
            <person name="Spannagl M."/>
            <person name="Pfeifer M."/>
            <person name="Jakobsen K.S."/>
            <person name="Wulff B.B."/>
            <person name="Steuernagel B."/>
            <person name="Mayer K.F."/>
            <person name="Olsen O.A."/>
        </authorList>
    </citation>
    <scope>NUCLEOTIDE SEQUENCE [LARGE SCALE GENOMIC DNA]</scope>
    <source>
        <strain evidence="4">cv. AL8/78</strain>
    </source>
</reference>
<sequence>QMEEKPVDCLTSKLKRNHKSPAPPPLAFHGGNQHEKRQLRSMGDEVDAFSEELRRRPEVRIINKYAVLAAYVRITLKSIGALLLLWATVVLLGGFVSSMKKDDFWSVTIIAFVQAAGLVLSIQLFLNAIFFRFCYFLGP</sequence>
<evidence type="ECO:0000313" key="3">
    <source>
        <dbReference type="EnsemblPlants" id="AET2Gv21216600.16"/>
    </source>
</evidence>